<dbReference type="EMBL" id="JAINUG010000035">
    <property type="protein sequence ID" value="KAJ8408360.1"/>
    <property type="molecule type" value="Genomic_DNA"/>
</dbReference>
<evidence type="ECO:0000313" key="1">
    <source>
        <dbReference type="EMBL" id="KAJ8408360.1"/>
    </source>
</evidence>
<sequence>MSLATQGRRDSLEPCVLEPAPALNAGYAVRRRFSGSLYLPPLSRRHSTQDGRRMLDLEALSKLTLSRLAAKSLDKITDAPPETRDGLLAAVGPSTRCSCVNREKYAVGEFPGAKQER</sequence>
<gene>
    <name evidence="1" type="ORF">AAFF_G00257740</name>
</gene>
<name>A0AAD7WTF4_9TELE</name>
<dbReference type="Proteomes" id="UP001221898">
    <property type="component" value="Unassembled WGS sequence"/>
</dbReference>
<evidence type="ECO:0000313" key="2">
    <source>
        <dbReference type="Proteomes" id="UP001221898"/>
    </source>
</evidence>
<dbReference type="AlphaFoldDB" id="A0AAD7WTF4"/>
<proteinExistence type="predicted"/>
<organism evidence="1 2">
    <name type="scientific">Aldrovandia affinis</name>
    <dbReference type="NCBI Taxonomy" id="143900"/>
    <lineage>
        <taxon>Eukaryota</taxon>
        <taxon>Metazoa</taxon>
        <taxon>Chordata</taxon>
        <taxon>Craniata</taxon>
        <taxon>Vertebrata</taxon>
        <taxon>Euteleostomi</taxon>
        <taxon>Actinopterygii</taxon>
        <taxon>Neopterygii</taxon>
        <taxon>Teleostei</taxon>
        <taxon>Notacanthiformes</taxon>
        <taxon>Halosauridae</taxon>
        <taxon>Aldrovandia</taxon>
    </lineage>
</organism>
<comment type="caution">
    <text evidence="1">The sequence shown here is derived from an EMBL/GenBank/DDBJ whole genome shotgun (WGS) entry which is preliminary data.</text>
</comment>
<accession>A0AAD7WTF4</accession>
<protein>
    <submittedName>
        <fullName evidence="1">Uncharacterized protein</fullName>
    </submittedName>
</protein>
<keyword evidence="2" id="KW-1185">Reference proteome</keyword>
<reference evidence="1" key="1">
    <citation type="journal article" date="2023" name="Science">
        <title>Genome structures resolve the early diversification of teleost fishes.</title>
        <authorList>
            <person name="Parey E."/>
            <person name="Louis A."/>
            <person name="Montfort J."/>
            <person name="Bouchez O."/>
            <person name="Roques C."/>
            <person name="Iampietro C."/>
            <person name="Lluch J."/>
            <person name="Castinel A."/>
            <person name="Donnadieu C."/>
            <person name="Desvignes T."/>
            <person name="Floi Bucao C."/>
            <person name="Jouanno E."/>
            <person name="Wen M."/>
            <person name="Mejri S."/>
            <person name="Dirks R."/>
            <person name="Jansen H."/>
            <person name="Henkel C."/>
            <person name="Chen W.J."/>
            <person name="Zahm M."/>
            <person name="Cabau C."/>
            <person name="Klopp C."/>
            <person name="Thompson A.W."/>
            <person name="Robinson-Rechavi M."/>
            <person name="Braasch I."/>
            <person name="Lecointre G."/>
            <person name="Bobe J."/>
            <person name="Postlethwait J.H."/>
            <person name="Berthelot C."/>
            <person name="Roest Crollius H."/>
            <person name="Guiguen Y."/>
        </authorList>
    </citation>
    <scope>NUCLEOTIDE SEQUENCE</scope>
    <source>
        <strain evidence="1">NC1722</strain>
    </source>
</reference>